<keyword evidence="15 21" id="KW-0376">Hydrogen peroxide</keyword>
<feature type="binding site" evidence="18">
    <location>
        <position position="67"/>
    </location>
    <ligand>
        <name>Ca(2+)</name>
        <dbReference type="ChEBI" id="CHEBI:29108"/>
        <label>1</label>
    </ligand>
</feature>
<evidence type="ECO:0000256" key="10">
    <source>
        <dbReference type="ARBA" id="ARBA00022837"/>
    </source>
</evidence>
<dbReference type="GO" id="GO:0140825">
    <property type="term" value="F:lactoperoxidase activity"/>
    <property type="evidence" value="ECO:0007669"/>
    <property type="project" value="UniProtKB-EC"/>
</dbReference>
<keyword evidence="13 20" id="KW-1015">Disulfide bond</keyword>
<evidence type="ECO:0000256" key="7">
    <source>
        <dbReference type="ARBA" id="ARBA00022617"/>
    </source>
</evidence>
<evidence type="ECO:0000256" key="17">
    <source>
        <dbReference type="PIRSR" id="PIRSR600823-2"/>
    </source>
</evidence>
<evidence type="ECO:0000313" key="24">
    <source>
        <dbReference type="Proteomes" id="UP000554482"/>
    </source>
</evidence>
<evidence type="ECO:0000256" key="12">
    <source>
        <dbReference type="ARBA" id="ARBA00023004"/>
    </source>
</evidence>
<dbReference type="GO" id="GO:0042744">
    <property type="term" value="P:hydrogen peroxide catabolic process"/>
    <property type="evidence" value="ECO:0007669"/>
    <property type="project" value="UniProtKB-KW"/>
</dbReference>
<feature type="binding site" evidence="17">
    <location>
        <position position="162"/>
    </location>
    <ligand>
        <name>substrate</name>
    </ligand>
</feature>
<sequence>MGKKSFFGIIILSVLGFLIASTVADLKLGFYDKSCPNAENIVLAYVKNYIPNVPTLAAPLLRMAFHDCFVRGCDASVLLNDTSNNQAEKDARPNLSLRGFDFIDEVKSLLEAECPGIVSCADIISLVARDSVVVTGGPYWKVPTGRRDGTISRASEALSNLPGANENFNALQEKFAIKGLNIKDLVLLSGAHTIGIAHCNTFSNRIYNFTGVGDEDPGMDSAYALSLRANKCKTPTDTTTIVEMDPGSAKNFDLSYYKLLVKRRGLFQSDAALTTDYSSLSYINQLLKKSPLYFFEEFAKSMEKMGAVGVKIGTDGQIRKHCALVNK</sequence>
<feature type="binding site" evidence="18">
    <location>
        <position position="76"/>
    </location>
    <ligand>
        <name>Ca(2+)</name>
        <dbReference type="ChEBI" id="CHEBI:29108"/>
        <label>1</label>
    </ligand>
</feature>
<keyword evidence="5 21" id="KW-0964">Secreted</keyword>
<evidence type="ECO:0000256" key="14">
    <source>
        <dbReference type="ARBA" id="ARBA00023180"/>
    </source>
</evidence>
<evidence type="ECO:0000256" key="16">
    <source>
        <dbReference type="PIRSR" id="PIRSR600823-1"/>
    </source>
</evidence>
<dbReference type="InterPro" id="IPR019794">
    <property type="entry name" value="Peroxidases_AS"/>
</dbReference>
<feature type="chain" id="PRO_5029940488" description="Peroxidase" evidence="21">
    <location>
        <begin position="25"/>
        <end position="327"/>
    </location>
</feature>
<comment type="similarity">
    <text evidence="3">Belongs to the peroxidase family. Ascorbate peroxidase subfamily.</text>
</comment>
<keyword evidence="8 18" id="KW-0479">Metal-binding</keyword>
<keyword evidence="10 18" id="KW-0106">Calcium</keyword>
<feature type="disulfide bond" evidence="20">
    <location>
        <begin position="199"/>
        <end position="232"/>
    </location>
</feature>
<dbReference type="GO" id="GO:0006979">
    <property type="term" value="P:response to oxidative stress"/>
    <property type="evidence" value="ECO:0007669"/>
    <property type="project" value="UniProtKB-UniRule"/>
</dbReference>
<feature type="disulfide bond" evidence="20">
    <location>
        <begin position="68"/>
        <end position="73"/>
    </location>
</feature>
<feature type="binding site" evidence="18">
    <location>
        <position position="88"/>
    </location>
    <ligand>
        <name>Ca(2+)</name>
        <dbReference type="ChEBI" id="CHEBI:29108"/>
        <label>1</label>
    </ligand>
</feature>
<feature type="binding site" description="axial binding residue" evidence="18">
    <location>
        <position position="192"/>
    </location>
    <ligand>
        <name>heme b</name>
        <dbReference type="ChEBI" id="CHEBI:60344"/>
    </ligand>
    <ligandPart>
        <name>Fe</name>
        <dbReference type="ChEBI" id="CHEBI:18248"/>
    </ligandPart>
</feature>
<comment type="similarity">
    <text evidence="21">Belongs to the peroxidase family. Classical plant (class III) peroxidase subfamily.</text>
</comment>
<feature type="binding site" evidence="18">
    <location>
        <position position="253"/>
    </location>
    <ligand>
        <name>Ca(2+)</name>
        <dbReference type="ChEBI" id="CHEBI:29108"/>
        <label>2</label>
    </ligand>
</feature>
<dbReference type="InterPro" id="IPR002016">
    <property type="entry name" value="Haem_peroxidase"/>
</dbReference>
<dbReference type="InterPro" id="IPR000823">
    <property type="entry name" value="Peroxidase_pln"/>
</dbReference>
<evidence type="ECO:0000259" key="22">
    <source>
        <dbReference type="PROSITE" id="PS50873"/>
    </source>
</evidence>
<dbReference type="Gene3D" id="1.10.420.10">
    <property type="entry name" value="Peroxidase, domain 2"/>
    <property type="match status" value="1"/>
</dbReference>
<evidence type="ECO:0000256" key="4">
    <source>
        <dbReference type="ARBA" id="ARBA00012313"/>
    </source>
</evidence>
<gene>
    <name evidence="23" type="ORF">FRX31_032362</name>
</gene>
<evidence type="ECO:0000256" key="19">
    <source>
        <dbReference type="PIRSR" id="PIRSR600823-4"/>
    </source>
</evidence>
<evidence type="ECO:0000256" key="21">
    <source>
        <dbReference type="RuleBase" id="RU362060"/>
    </source>
</evidence>
<comment type="function">
    <text evidence="2">Removal of H(2)O(2), oxidation of toxic reductants, biosynthesis and degradation of lignin, suberization, auxin catabolism, response to environmental stresses such as wounding, pathogen attack and oxidative stress. These functions might be dependent on each isozyme/isoform in each plant tissue.</text>
</comment>
<dbReference type="Pfam" id="PF00141">
    <property type="entry name" value="peroxidase"/>
    <property type="match status" value="1"/>
</dbReference>
<dbReference type="FunFam" id="1.10.520.10:FF:000001">
    <property type="entry name" value="Peroxidase"/>
    <property type="match status" value="1"/>
</dbReference>
<dbReference type="PRINTS" id="PR00458">
    <property type="entry name" value="PEROXIDASE"/>
</dbReference>
<proteinExistence type="inferred from homology"/>
<dbReference type="GO" id="GO:0005576">
    <property type="term" value="C:extracellular region"/>
    <property type="evidence" value="ECO:0007669"/>
    <property type="project" value="UniProtKB-SubCell"/>
</dbReference>
<dbReference type="GO" id="GO:0046872">
    <property type="term" value="F:metal ion binding"/>
    <property type="evidence" value="ECO:0007669"/>
    <property type="project" value="UniProtKB-UniRule"/>
</dbReference>
<keyword evidence="9 21" id="KW-0732">Signal</keyword>
<feature type="disulfide bond" evidence="20">
    <location>
        <begin position="120"/>
        <end position="322"/>
    </location>
</feature>
<feature type="site" description="Transition state stabilizer" evidence="19">
    <location>
        <position position="62"/>
    </location>
</feature>
<comment type="cofactor">
    <cofactor evidence="18 21">
        <name>heme b</name>
        <dbReference type="ChEBI" id="CHEBI:60344"/>
    </cofactor>
    <text evidence="18 21">Binds 1 heme b (iron(II)-protoporphyrin IX) group per subunit.</text>
</comment>
<dbReference type="SUPFAM" id="SSF48113">
    <property type="entry name" value="Heme-dependent peroxidases"/>
    <property type="match status" value="1"/>
</dbReference>
<dbReference type="InterPro" id="IPR033905">
    <property type="entry name" value="Secretory_peroxidase"/>
</dbReference>
<feature type="binding site" evidence="18">
    <location>
        <position position="74"/>
    </location>
    <ligand>
        <name>Ca(2+)</name>
        <dbReference type="ChEBI" id="CHEBI:29108"/>
        <label>1</label>
    </ligand>
</feature>
<comment type="catalytic activity">
    <reaction evidence="1 21">
        <text>2 a phenolic donor + H2O2 = 2 a phenolic radical donor + 2 H2O</text>
        <dbReference type="Rhea" id="RHEA:56136"/>
        <dbReference type="ChEBI" id="CHEBI:15377"/>
        <dbReference type="ChEBI" id="CHEBI:16240"/>
        <dbReference type="ChEBI" id="CHEBI:139520"/>
        <dbReference type="ChEBI" id="CHEBI:139521"/>
        <dbReference type="EC" id="1.11.1.7"/>
    </reaction>
</comment>
<evidence type="ECO:0000256" key="8">
    <source>
        <dbReference type="ARBA" id="ARBA00022723"/>
    </source>
</evidence>
<dbReference type="PRINTS" id="PR00461">
    <property type="entry name" value="PLPEROXIDASE"/>
</dbReference>
<feature type="binding site" evidence="18">
    <location>
        <position position="193"/>
    </location>
    <ligand>
        <name>Ca(2+)</name>
        <dbReference type="ChEBI" id="CHEBI:29108"/>
        <label>2</label>
    </ligand>
</feature>
<comment type="caution">
    <text evidence="23">The sequence shown here is derived from an EMBL/GenBank/DDBJ whole genome shotgun (WGS) entry which is preliminary data.</text>
</comment>
<dbReference type="PROSITE" id="PS50873">
    <property type="entry name" value="PEROXIDASE_4"/>
    <property type="match status" value="1"/>
</dbReference>
<evidence type="ECO:0000256" key="1">
    <source>
        <dbReference type="ARBA" id="ARBA00000189"/>
    </source>
</evidence>
<evidence type="ECO:0000256" key="15">
    <source>
        <dbReference type="ARBA" id="ARBA00023324"/>
    </source>
</evidence>
<feature type="binding site" evidence="18">
    <location>
        <position position="72"/>
    </location>
    <ligand>
        <name>Ca(2+)</name>
        <dbReference type="ChEBI" id="CHEBI:29108"/>
        <label>1</label>
    </ligand>
</feature>
<comment type="cofactor">
    <cofactor evidence="18 21">
        <name>Ca(2+)</name>
        <dbReference type="ChEBI" id="CHEBI:29108"/>
    </cofactor>
    <text evidence="18 21">Binds 2 calcium ions per subunit.</text>
</comment>
<keyword evidence="7 21" id="KW-0349">Heme</keyword>
<keyword evidence="14" id="KW-0325">Glycoprotein</keyword>
<dbReference type="Gene3D" id="1.10.520.10">
    <property type="match status" value="1"/>
</dbReference>
<feature type="binding site" evidence="18">
    <location>
        <position position="245"/>
    </location>
    <ligand>
        <name>Ca(2+)</name>
        <dbReference type="ChEBI" id="CHEBI:29108"/>
        <label>2</label>
    </ligand>
</feature>
<evidence type="ECO:0000256" key="3">
    <source>
        <dbReference type="ARBA" id="ARBA00006873"/>
    </source>
</evidence>
<dbReference type="Proteomes" id="UP000554482">
    <property type="component" value="Unassembled WGS sequence"/>
</dbReference>
<feature type="binding site" evidence="18">
    <location>
        <position position="70"/>
    </location>
    <ligand>
        <name>Ca(2+)</name>
        <dbReference type="ChEBI" id="CHEBI:29108"/>
        <label>1</label>
    </ligand>
</feature>
<dbReference type="FunFam" id="1.10.420.10:FF:000008">
    <property type="entry name" value="Peroxidase"/>
    <property type="match status" value="1"/>
</dbReference>
<dbReference type="OrthoDB" id="2113341at2759"/>
<dbReference type="EC" id="1.11.1.7" evidence="4 21"/>
<feature type="active site" description="Proton acceptor" evidence="16">
    <location>
        <position position="66"/>
    </location>
</feature>
<evidence type="ECO:0000256" key="18">
    <source>
        <dbReference type="PIRSR" id="PIRSR600823-3"/>
    </source>
</evidence>
<evidence type="ECO:0000256" key="11">
    <source>
        <dbReference type="ARBA" id="ARBA00023002"/>
    </source>
</evidence>
<dbReference type="GO" id="GO:0020037">
    <property type="term" value="F:heme binding"/>
    <property type="evidence" value="ECO:0007669"/>
    <property type="project" value="UniProtKB-UniRule"/>
</dbReference>
<comment type="subcellular location">
    <subcellularLocation>
        <location evidence="21">Secreted</location>
    </subcellularLocation>
</comment>
<reference evidence="23 24" key="1">
    <citation type="submission" date="2020-06" db="EMBL/GenBank/DDBJ databases">
        <title>Transcriptomic and genomic resources for Thalictrum thalictroides and T. hernandezii: Facilitating candidate gene discovery in an emerging model plant lineage.</title>
        <authorList>
            <person name="Arias T."/>
            <person name="Riano-Pachon D.M."/>
            <person name="Di Stilio V.S."/>
        </authorList>
    </citation>
    <scope>NUCLEOTIDE SEQUENCE [LARGE SCALE GENOMIC DNA]</scope>
    <source>
        <strain evidence="24">cv. WT478/WT964</strain>
        <tissue evidence="23">Leaves</tissue>
    </source>
</reference>
<dbReference type="CDD" id="cd00693">
    <property type="entry name" value="secretory_peroxidase"/>
    <property type="match status" value="1"/>
</dbReference>
<feature type="disulfide bond" evidence="20">
    <location>
        <begin position="35"/>
        <end position="114"/>
    </location>
</feature>
<keyword evidence="6 21" id="KW-0575">Peroxidase</keyword>
<keyword evidence="12 18" id="KW-0408">Iron</keyword>
<dbReference type="PANTHER" id="PTHR31235">
    <property type="entry name" value="PEROXIDASE 25-RELATED"/>
    <property type="match status" value="1"/>
</dbReference>
<dbReference type="AlphaFoldDB" id="A0A7J6V102"/>
<dbReference type="InterPro" id="IPR010255">
    <property type="entry name" value="Haem_peroxidase_sf"/>
</dbReference>
<dbReference type="PROSITE" id="PS00435">
    <property type="entry name" value="PEROXIDASE_1"/>
    <property type="match status" value="1"/>
</dbReference>
<keyword evidence="11 21" id="KW-0560">Oxidoreductase</keyword>
<name>A0A7J6V102_THATH</name>
<evidence type="ECO:0000256" key="2">
    <source>
        <dbReference type="ARBA" id="ARBA00002322"/>
    </source>
</evidence>
<accession>A0A7J6V102</accession>
<keyword evidence="24" id="KW-1185">Reference proteome</keyword>
<dbReference type="InterPro" id="IPR019793">
    <property type="entry name" value="Peroxidases_heam-ligand_BS"/>
</dbReference>
<feature type="domain" description="Plant heme peroxidase family profile" evidence="22">
    <location>
        <begin position="25"/>
        <end position="326"/>
    </location>
</feature>
<protein>
    <recommendedName>
        <fullName evidence="4 21">Peroxidase</fullName>
        <ecNumber evidence="4 21">1.11.1.7</ecNumber>
    </recommendedName>
</protein>
<evidence type="ECO:0000256" key="6">
    <source>
        <dbReference type="ARBA" id="ARBA00022559"/>
    </source>
</evidence>
<dbReference type="EMBL" id="JABWDY010040530">
    <property type="protein sequence ID" value="KAF5178050.1"/>
    <property type="molecule type" value="Genomic_DNA"/>
</dbReference>
<evidence type="ECO:0000256" key="5">
    <source>
        <dbReference type="ARBA" id="ARBA00022525"/>
    </source>
</evidence>
<organism evidence="23 24">
    <name type="scientific">Thalictrum thalictroides</name>
    <name type="common">Rue-anemone</name>
    <name type="synonym">Anemone thalictroides</name>
    <dbReference type="NCBI Taxonomy" id="46969"/>
    <lineage>
        <taxon>Eukaryota</taxon>
        <taxon>Viridiplantae</taxon>
        <taxon>Streptophyta</taxon>
        <taxon>Embryophyta</taxon>
        <taxon>Tracheophyta</taxon>
        <taxon>Spermatophyta</taxon>
        <taxon>Magnoliopsida</taxon>
        <taxon>Ranunculales</taxon>
        <taxon>Ranunculaceae</taxon>
        <taxon>Thalictroideae</taxon>
        <taxon>Thalictrum</taxon>
    </lineage>
</organism>
<dbReference type="PROSITE" id="PS00436">
    <property type="entry name" value="PEROXIDASE_2"/>
    <property type="match status" value="1"/>
</dbReference>
<evidence type="ECO:0000256" key="13">
    <source>
        <dbReference type="ARBA" id="ARBA00023157"/>
    </source>
</evidence>
<feature type="signal peptide" evidence="21">
    <location>
        <begin position="1"/>
        <end position="24"/>
    </location>
</feature>
<evidence type="ECO:0000256" key="20">
    <source>
        <dbReference type="PIRSR" id="PIRSR600823-5"/>
    </source>
</evidence>
<evidence type="ECO:0000313" key="23">
    <source>
        <dbReference type="EMBL" id="KAF5178050.1"/>
    </source>
</evidence>
<evidence type="ECO:0000256" key="9">
    <source>
        <dbReference type="ARBA" id="ARBA00022729"/>
    </source>
</evidence>